<comment type="caution">
    <text evidence="1">The sequence shown here is derived from an EMBL/GenBank/DDBJ whole genome shotgun (WGS) entry which is preliminary data.</text>
</comment>
<gene>
    <name evidence="1" type="ORF">LCGC14_0275450</name>
</gene>
<protein>
    <submittedName>
        <fullName evidence="1">Uncharacterized protein</fullName>
    </submittedName>
</protein>
<evidence type="ECO:0000313" key="1">
    <source>
        <dbReference type="EMBL" id="KKN85740.1"/>
    </source>
</evidence>
<sequence>MARKVQGGYSTPVSIESIDLAGGAGARIPVDANLQVGDVDVAAGNPVPVDIVAGVSSEILRDSVTDLVTFLAGAFQTDPFDMQAYSGGNVYIPAAWTNADIGFKVAPTVGGTYMILYDDNGNRVQSTVGAVTSECHSFPPEVYACRFVRFWSQLAGVNVLQVAERDMVYELKS</sequence>
<name>A0A0F9TXH5_9ZZZZ</name>
<reference evidence="1" key="1">
    <citation type="journal article" date="2015" name="Nature">
        <title>Complex archaea that bridge the gap between prokaryotes and eukaryotes.</title>
        <authorList>
            <person name="Spang A."/>
            <person name="Saw J.H."/>
            <person name="Jorgensen S.L."/>
            <person name="Zaremba-Niedzwiedzka K."/>
            <person name="Martijn J."/>
            <person name="Lind A.E."/>
            <person name="van Eijk R."/>
            <person name="Schleper C."/>
            <person name="Guy L."/>
            <person name="Ettema T.J."/>
        </authorList>
    </citation>
    <scope>NUCLEOTIDE SEQUENCE</scope>
</reference>
<accession>A0A0F9TXH5</accession>
<dbReference type="EMBL" id="LAZR01000155">
    <property type="protein sequence ID" value="KKN85740.1"/>
    <property type="molecule type" value="Genomic_DNA"/>
</dbReference>
<dbReference type="AlphaFoldDB" id="A0A0F9TXH5"/>
<organism evidence="1">
    <name type="scientific">marine sediment metagenome</name>
    <dbReference type="NCBI Taxonomy" id="412755"/>
    <lineage>
        <taxon>unclassified sequences</taxon>
        <taxon>metagenomes</taxon>
        <taxon>ecological metagenomes</taxon>
    </lineage>
</organism>
<proteinExistence type="predicted"/>